<evidence type="ECO:0000256" key="6">
    <source>
        <dbReference type="ARBA" id="ARBA00022989"/>
    </source>
</evidence>
<evidence type="ECO:0000256" key="5">
    <source>
        <dbReference type="ARBA" id="ARBA00022692"/>
    </source>
</evidence>
<comment type="caution">
    <text evidence="10">The sequence shown here is derived from an EMBL/GenBank/DDBJ whole genome shotgun (WGS) entry which is preliminary data.</text>
</comment>
<evidence type="ECO:0000256" key="8">
    <source>
        <dbReference type="RuleBase" id="RU361233"/>
    </source>
</evidence>
<feature type="transmembrane region" description="Helical" evidence="8">
    <location>
        <begin position="76"/>
        <end position="94"/>
    </location>
</feature>
<feature type="transmembrane region" description="Helical" evidence="8">
    <location>
        <begin position="207"/>
        <end position="234"/>
    </location>
</feature>
<comment type="similarity">
    <text evidence="2 8">Belongs to the Casparian strip membrane proteins (CASP) family.</text>
</comment>
<dbReference type="OMA" id="FTIHSRV"/>
<organism evidence="10 11">
    <name type="scientific">Cynara cardunculus var. scolymus</name>
    <name type="common">Globe artichoke</name>
    <name type="synonym">Cynara scolymus</name>
    <dbReference type="NCBI Taxonomy" id="59895"/>
    <lineage>
        <taxon>Eukaryota</taxon>
        <taxon>Viridiplantae</taxon>
        <taxon>Streptophyta</taxon>
        <taxon>Embryophyta</taxon>
        <taxon>Tracheophyta</taxon>
        <taxon>Spermatophyta</taxon>
        <taxon>Magnoliopsida</taxon>
        <taxon>eudicotyledons</taxon>
        <taxon>Gunneridae</taxon>
        <taxon>Pentapetalae</taxon>
        <taxon>asterids</taxon>
        <taxon>campanulids</taxon>
        <taxon>Asterales</taxon>
        <taxon>Asteraceae</taxon>
        <taxon>Carduoideae</taxon>
        <taxon>Cardueae</taxon>
        <taxon>Carduinae</taxon>
        <taxon>Cynara</taxon>
    </lineage>
</organism>
<evidence type="ECO:0000313" key="11">
    <source>
        <dbReference type="Proteomes" id="UP000243975"/>
    </source>
</evidence>
<evidence type="ECO:0000256" key="1">
    <source>
        <dbReference type="ARBA" id="ARBA00004651"/>
    </source>
</evidence>
<dbReference type="Gramene" id="KVH91393">
    <property type="protein sequence ID" value="KVH91393"/>
    <property type="gene ID" value="Ccrd_006585"/>
</dbReference>
<accession>A0A103XII5</accession>
<gene>
    <name evidence="10" type="ORF">Ccrd_006585</name>
</gene>
<evidence type="ECO:0000256" key="2">
    <source>
        <dbReference type="ARBA" id="ARBA00007651"/>
    </source>
</evidence>
<dbReference type="InterPro" id="IPR006702">
    <property type="entry name" value="CASP_dom"/>
</dbReference>
<dbReference type="GO" id="GO:0005886">
    <property type="term" value="C:plasma membrane"/>
    <property type="evidence" value="ECO:0007669"/>
    <property type="project" value="UniProtKB-SubCell"/>
</dbReference>
<feature type="non-terminal residue" evidence="10">
    <location>
        <position position="241"/>
    </location>
</feature>
<dbReference type="InterPro" id="IPR006459">
    <property type="entry name" value="CASP/CASPL"/>
</dbReference>
<dbReference type="InterPro" id="IPR044173">
    <property type="entry name" value="CASPL"/>
</dbReference>
<feature type="transmembrane region" description="Helical" evidence="8">
    <location>
        <begin position="166"/>
        <end position="187"/>
    </location>
</feature>
<keyword evidence="4 8" id="KW-1003">Cell membrane</keyword>
<comment type="subcellular location">
    <subcellularLocation>
        <location evidence="1 8">Cell membrane</location>
        <topology evidence="1 8">Multi-pass membrane protein</topology>
    </subcellularLocation>
</comment>
<dbReference type="Pfam" id="PF04535">
    <property type="entry name" value="CASP_dom"/>
    <property type="match status" value="1"/>
</dbReference>
<protein>
    <recommendedName>
        <fullName evidence="8">CASP-like protein</fullName>
    </recommendedName>
</protein>
<comment type="subunit">
    <text evidence="3 8">Homodimer and heterodimers.</text>
</comment>
<dbReference type="NCBIfam" id="TIGR01569">
    <property type="entry name" value="A_tha_TIGR01569"/>
    <property type="match status" value="1"/>
</dbReference>
<reference evidence="10 11" key="1">
    <citation type="journal article" date="2016" name="Sci. Rep.">
        <title>The genome sequence of the outbreeding globe artichoke constructed de novo incorporating a phase-aware low-pass sequencing strategy of F1 progeny.</title>
        <authorList>
            <person name="Scaglione D."/>
            <person name="Reyes-Chin-Wo S."/>
            <person name="Acquadro A."/>
            <person name="Froenicke L."/>
            <person name="Portis E."/>
            <person name="Beitel C."/>
            <person name="Tirone M."/>
            <person name="Mauro R."/>
            <person name="Lo Monaco A."/>
            <person name="Mauromicale G."/>
            <person name="Faccioli P."/>
            <person name="Cattivelli L."/>
            <person name="Rieseberg L."/>
            <person name="Michelmore R."/>
            <person name="Lanteri S."/>
        </authorList>
    </citation>
    <scope>NUCLEOTIDE SEQUENCE [LARGE SCALE GENOMIC DNA]</scope>
    <source>
        <strain evidence="10">2C</strain>
    </source>
</reference>
<feature type="domain" description="Casparian strip membrane protein" evidence="9">
    <location>
        <begin position="70"/>
        <end position="221"/>
    </location>
</feature>
<keyword evidence="7 8" id="KW-0472">Membrane</keyword>
<sequence>IQSVDLIFYKCTRHQLYPRSNQTLLIISPAAMASNDTATPPHAAASMEVPLKIGSAPPPKYTGGGGGFKKHALLDVLLRVLLFATALVGIIVMVTSKQTKQIPIAPGITVTRDAKFNHSPAYIYFVAALSVASLYSIITGLVSVLSLMKPGGISTKLQIHFVMLDALLLGIVAAATGAAGGVAYIGLKGNSHSRWNKICHTYGSFCFHFAASILLSLVSSITLLLLVWLSLYVLSKKIARR</sequence>
<dbReference type="Proteomes" id="UP000243975">
    <property type="component" value="Unassembled WGS sequence"/>
</dbReference>
<keyword evidence="5 8" id="KW-0812">Transmembrane</keyword>
<feature type="transmembrane region" description="Helical" evidence="8">
    <location>
        <begin position="121"/>
        <end position="145"/>
    </location>
</feature>
<dbReference type="AlphaFoldDB" id="A0A103XII5"/>
<evidence type="ECO:0000256" key="4">
    <source>
        <dbReference type="ARBA" id="ARBA00022475"/>
    </source>
</evidence>
<dbReference type="STRING" id="59895.A0A103XII5"/>
<dbReference type="PANTHER" id="PTHR36488">
    <property type="entry name" value="CASP-LIKE PROTEIN 1U1"/>
    <property type="match status" value="1"/>
</dbReference>
<dbReference type="EMBL" id="LEKV01005033">
    <property type="protein sequence ID" value="KVH91393.1"/>
    <property type="molecule type" value="Genomic_DNA"/>
</dbReference>
<evidence type="ECO:0000259" key="9">
    <source>
        <dbReference type="Pfam" id="PF04535"/>
    </source>
</evidence>
<evidence type="ECO:0000256" key="3">
    <source>
        <dbReference type="ARBA" id="ARBA00011489"/>
    </source>
</evidence>
<dbReference type="PANTHER" id="PTHR36488:SF8">
    <property type="entry name" value="CASP-LIKE PROTEIN 1U1"/>
    <property type="match status" value="1"/>
</dbReference>
<proteinExistence type="inferred from homology"/>
<evidence type="ECO:0000313" key="10">
    <source>
        <dbReference type="EMBL" id="KVH91393.1"/>
    </source>
</evidence>
<name>A0A103XII5_CYNCS</name>
<evidence type="ECO:0000256" key="7">
    <source>
        <dbReference type="ARBA" id="ARBA00023136"/>
    </source>
</evidence>
<keyword evidence="11" id="KW-1185">Reference proteome</keyword>
<keyword evidence="6 8" id="KW-1133">Transmembrane helix</keyword>